<feature type="non-terminal residue" evidence="1">
    <location>
        <position position="1"/>
    </location>
</feature>
<keyword evidence="2" id="KW-1185">Reference proteome</keyword>
<dbReference type="AlphaFoldDB" id="A0A367IUH3"/>
<sequence length="83" mass="9050">NLAATFVGALVSYLKVVHGRAQYIPPPAVPSTTDPMSFAFLLNKLPKGPRISADIQTLGRSFVPFFLSKMSFNLAVFPRKSLP</sequence>
<gene>
    <name evidence="1" type="ORF">CU097_004035</name>
</gene>
<dbReference type="Proteomes" id="UP000252139">
    <property type="component" value="Unassembled WGS sequence"/>
</dbReference>
<protein>
    <submittedName>
        <fullName evidence="1">Uncharacterized protein</fullName>
    </submittedName>
</protein>
<evidence type="ECO:0000313" key="2">
    <source>
        <dbReference type="Proteomes" id="UP000252139"/>
    </source>
</evidence>
<organism evidence="1 2">
    <name type="scientific">Rhizopus azygosporus</name>
    <name type="common">Rhizopus microsporus var. azygosporus</name>
    <dbReference type="NCBI Taxonomy" id="86630"/>
    <lineage>
        <taxon>Eukaryota</taxon>
        <taxon>Fungi</taxon>
        <taxon>Fungi incertae sedis</taxon>
        <taxon>Mucoromycota</taxon>
        <taxon>Mucoromycotina</taxon>
        <taxon>Mucoromycetes</taxon>
        <taxon>Mucorales</taxon>
        <taxon>Mucorineae</taxon>
        <taxon>Rhizopodaceae</taxon>
        <taxon>Rhizopus</taxon>
    </lineage>
</organism>
<name>A0A367IUH3_RHIAZ</name>
<accession>A0A367IUH3</accession>
<proteinExistence type="predicted"/>
<reference evidence="1 2" key="1">
    <citation type="journal article" date="2018" name="G3 (Bethesda)">
        <title>Phylogenetic and Phylogenomic Definition of Rhizopus Species.</title>
        <authorList>
            <person name="Gryganskyi A.P."/>
            <person name="Golan J."/>
            <person name="Dolatabadi S."/>
            <person name="Mondo S."/>
            <person name="Robb S."/>
            <person name="Idnurm A."/>
            <person name="Muszewska A."/>
            <person name="Steczkiewicz K."/>
            <person name="Masonjones S."/>
            <person name="Liao H.L."/>
            <person name="Gajdeczka M.T."/>
            <person name="Anike F."/>
            <person name="Vuek A."/>
            <person name="Anishchenko I.M."/>
            <person name="Voigt K."/>
            <person name="de Hoog G.S."/>
            <person name="Smith M.E."/>
            <person name="Heitman J."/>
            <person name="Vilgalys R."/>
            <person name="Stajich J.E."/>
        </authorList>
    </citation>
    <scope>NUCLEOTIDE SEQUENCE [LARGE SCALE GENOMIC DNA]</scope>
    <source>
        <strain evidence="1 2">CBS 357.93</strain>
    </source>
</reference>
<evidence type="ECO:0000313" key="1">
    <source>
        <dbReference type="EMBL" id="RCH81328.1"/>
    </source>
</evidence>
<dbReference type="EMBL" id="PJQL01003484">
    <property type="protein sequence ID" value="RCH81328.1"/>
    <property type="molecule type" value="Genomic_DNA"/>
</dbReference>
<comment type="caution">
    <text evidence="1">The sequence shown here is derived from an EMBL/GenBank/DDBJ whole genome shotgun (WGS) entry which is preliminary data.</text>
</comment>